<evidence type="ECO:0000313" key="3">
    <source>
        <dbReference type="Proteomes" id="UP000499080"/>
    </source>
</evidence>
<name>A0A4Y2PE69_ARAVE</name>
<reference evidence="2 3" key="1">
    <citation type="journal article" date="2019" name="Sci. Rep.">
        <title>Orb-weaving spider Araneus ventricosus genome elucidates the spidroin gene catalogue.</title>
        <authorList>
            <person name="Kono N."/>
            <person name="Nakamura H."/>
            <person name="Ohtoshi R."/>
            <person name="Moran D.A.P."/>
            <person name="Shinohara A."/>
            <person name="Yoshida Y."/>
            <person name="Fujiwara M."/>
            <person name="Mori M."/>
            <person name="Tomita M."/>
            <person name="Arakawa K."/>
        </authorList>
    </citation>
    <scope>NUCLEOTIDE SEQUENCE [LARGE SCALE GENOMIC DNA]</scope>
</reference>
<gene>
    <name evidence="2" type="ORF">AVEN_160536_1</name>
</gene>
<sequence length="90" mass="10222">MYSGYFKDAIAGHLKKRFSTHTWENFHTRNMIFDTARRCKERLVTLPFQPIELHMLSSQNANRNGIKGAPTASHSFTAAESNELPKPSGK</sequence>
<dbReference type="EMBL" id="BGPR01011107">
    <property type="protein sequence ID" value="GBN49644.1"/>
    <property type="molecule type" value="Genomic_DNA"/>
</dbReference>
<dbReference type="Proteomes" id="UP000499080">
    <property type="component" value="Unassembled WGS sequence"/>
</dbReference>
<accession>A0A4Y2PE69</accession>
<keyword evidence="3" id="KW-1185">Reference proteome</keyword>
<protein>
    <submittedName>
        <fullName evidence="2">Uncharacterized protein</fullName>
    </submittedName>
</protein>
<proteinExistence type="predicted"/>
<comment type="caution">
    <text evidence="2">The sequence shown here is derived from an EMBL/GenBank/DDBJ whole genome shotgun (WGS) entry which is preliminary data.</text>
</comment>
<feature type="region of interest" description="Disordered" evidence="1">
    <location>
        <begin position="61"/>
        <end position="90"/>
    </location>
</feature>
<dbReference type="AlphaFoldDB" id="A0A4Y2PE69"/>
<evidence type="ECO:0000313" key="2">
    <source>
        <dbReference type="EMBL" id="GBN49644.1"/>
    </source>
</evidence>
<organism evidence="2 3">
    <name type="scientific">Araneus ventricosus</name>
    <name type="common">Orbweaver spider</name>
    <name type="synonym">Epeira ventricosa</name>
    <dbReference type="NCBI Taxonomy" id="182803"/>
    <lineage>
        <taxon>Eukaryota</taxon>
        <taxon>Metazoa</taxon>
        <taxon>Ecdysozoa</taxon>
        <taxon>Arthropoda</taxon>
        <taxon>Chelicerata</taxon>
        <taxon>Arachnida</taxon>
        <taxon>Araneae</taxon>
        <taxon>Araneomorphae</taxon>
        <taxon>Entelegynae</taxon>
        <taxon>Araneoidea</taxon>
        <taxon>Araneidae</taxon>
        <taxon>Araneus</taxon>
    </lineage>
</organism>
<evidence type="ECO:0000256" key="1">
    <source>
        <dbReference type="SAM" id="MobiDB-lite"/>
    </source>
</evidence>